<accession>A0AAW9K3J9</accession>
<reference evidence="1" key="1">
    <citation type="submission" date="2019-11" db="EMBL/GenBank/DDBJ databases">
        <title>Characterization of Clostridium perfringens isolates from swine manure treated agricultural soils.</title>
        <authorList>
            <person name="Wushke S.T."/>
        </authorList>
    </citation>
    <scope>NUCLEOTIDE SEQUENCE</scope>
    <source>
        <strain evidence="1">X62</strain>
    </source>
</reference>
<dbReference type="InterPro" id="IPR006542">
    <property type="entry name" value="DUF1093"/>
</dbReference>
<evidence type="ECO:0000313" key="2">
    <source>
        <dbReference type="Proteomes" id="UP001288944"/>
    </source>
</evidence>
<sequence>MKKAIGIVVFILILSGVLLLINSNKLITLGSTKYYIKTVNEYEDITTDPRYKTYEYKINGYDKNGSEKLVTFTANKVLKSDRYLMIYVKDDKAKSYEEVETSKLPTKVKEIYNEK</sequence>
<dbReference type="AlphaFoldDB" id="A0AAW9K3J9"/>
<comment type="caution">
    <text evidence="1">The sequence shown here is derived from an EMBL/GenBank/DDBJ whole genome shotgun (WGS) entry which is preliminary data.</text>
</comment>
<dbReference type="PANTHER" id="PTHR36433:SF2">
    <property type="entry name" value="YXEA FAMILY PROTEIN"/>
    <property type="match status" value="1"/>
</dbReference>
<dbReference type="Pfam" id="PF06486">
    <property type="entry name" value="DUF1093"/>
    <property type="match status" value="1"/>
</dbReference>
<dbReference type="NCBIfam" id="TIGR01655">
    <property type="entry name" value="yxeA_fam"/>
    <property type="match status" value="1"/>
</dbReference>
<gene>
    <name evidence="1" type="ORF">GNF83_14070</name>
</gene>
<name>A0AAW9K3J9_CLOPF</name>
<evidence type="ECO:0000313" key="1">
    <source>
        <dbReference type="EMBL" id="MDZ7542324.1"/>
    </source>
</evidence>
<dbReference type="InterPro" id="IPR036166">
    <property type="entry name" value="YxeA-like_sf"/>
</dbReference>
<proteinExistence type="predicted"/>
<dbReference type="Proteomes" id="UP001288944">
    <property type="component" value="Unassembled WGS sequence"/>
</dbReference>
<protein>
    <submittedName>
        <fullName evidence="1">YxeA family protein</fullName>
    </submittedName>
</protein>
<dbReference type="EMBL" id="WNUR01000071">
    <property type="protein sequence ID" value="MDZ7542324.1"/>
    <property type="molecule type" value="Genomic_DNA"/>
</dbReference>
<organism evidence="1 2">
    <name type="scientific">Clostridium perfringens</name>
    <dbReference type="NCBI Taxonomy" id="1502"/>
    <lineage>
        <taxon>Bacteria</taxon>
        <taxon>Bacillati</taxon>
        <taxon>Bacillota</taxon>
        <taxon>Clostridia</taxon>
        <taxon>Eubacteriales</taxon>
        <taxon>Clostridiaceae</taxon>
        <taxon>Clostridium</taxon>
    </lineage>
</organism>
<dbReference type="SUPFAM" id="SSF159121">
    <property type="entry name" value="BC4932-like"/>
    <property type="match status" value="1"/>
</dbReference>
<dbReference type="PANTHER" id="PTHR36433">
    <property type="entry name" value="HYPOTHETICAL CYTOSOLIC PROTEIN"/>
    <property type="match status" value="1"/>
</dbReference>
<dbReference type="Gene3D" id="2.40.50.480">
    <property type="match status" value="1"/>
</dbReference>